<comment type="caution">
    <text evidence="1">The sequence shown here is derived from an EMBL/GenBank/DDBJ whole genome shotgun (WGS) entry which is preliminary data.</text>
</comment>
<reference evidence="1" key="1">
    <citation type="submission" date="2021-09" db="EMBL/GenBank/DDBJ databases">
        <authorList>
            <consortium name="AG Swart"/>
            <person name="Singh M."/>
            <person name="Singh A."/>
            <person name="Seah K."/>
            <person name="Emmerich C."/>
        </authorList>
    </citation>
    <scope>NUCLEOTIDE SEQUENCE</scope>
    <source>
        <strain evidence="1">ATCC30299</strain>
    </source>
</reference>
<evidence type="ECO:0000313" key="1">
    <source>
        <dbReference type="EMBL" id="CAG9332286.1"/>
    </source>
</evidence>
<accession>A0AAU9K530</accession>
<evidence type="ECO:0000313" key="2">
    <source>
        <dbReference type="Proteomes" id="UP001162131"/>
    </source>
</evidence>
<proteinExistence type="predicted"/>
<dbReference type="Proteomes" id="UP001162131">
    <property type="component" value="Unassembled WGS sequence"/>
</dbReference>
<protein>
    <submittedName>
        <fullName evidence="1">Uncharacterized protein</fullName>
    </submittedName>
</protein>
<sequence length="143" mass="16470">MSKEDQSLNHQISNPREIIFTSDIEESVLEKQSENKSSIAVMLKDKTKKFVNKIKHVDFSKITGIFEKPKEEVPSQMIDLQSMESFAQIKINNELMRLDAALSDTNSVIDNLYQIMQMRELDEKICEDALETLGAIKMLVKKF</sequence>
<gene>
    <name evidence="1" type="ORF">BSTOLATCC_MIC55736</name>
</gene>
<organism evidence="1 2">
    <name type="scientific">Blepharisma stoltei</name>
    <dbReference type="NCBI Taxonomy" id="1481888"/>
    <lineage>
        <taxon>Eukaryota</taxon>
        <taxon>Sar</taxon>
        <taxon>Alveolata</taxon>
        <taxon>Ciliophora</taxon>
        <taxon>Postciliodesmatophora</taxon>
        <taxon>Heterotrichea</taxon>
        <taxon>Heterotrichida</taxon>
        <taxon>Blepharismidae</taxon>
        <taxon>Blepharisma</taxon>
    </lineage>
</organism>
<name>A0AAU9K530_9CILI</name>
<dbReference type="EMBL" id="CAJZBQ010000054">
    <property type="protein sequence ID" value="CAG9332286.1"/>
    <property type="molecule type" value="Genomic_DNA"/>
</dbReference>
<keyword evidence="2" id="KW-1185">Reference proteome</keyword>
<dbReference type="AlphaFoldDB" id="A0AAU9K530"/>